<accession>A0A8J3KE39</accession>
<dbReference type="EMBL" id="BONH01000001">
    <property type="protein sequence ID" value="GIF95118.1"/>
    <property type="molecule type" value="Genomic_DNA"/>
</dbReference>
<dbReference type="GO" id="GO:0003677">
    <property type="term" value="F:DNA binding"/>
    <property type="evidence" value="ECO:0007669"/>
    <property type="project" value="UniProtKB-UniRule"/>
</dbReference>
<dbReference type="Gene3D" id="1.10.10.60">
    <property type="entry name" value="Homeodomain-like"/>
    <property type="match status" value="1"/>
</dbReference>
<evidence type="ECO:0000259" key="5">
    <source>
        <dbReference type="PROSITE" id="PS50977"/>
    </source>
</evidence>
<dbReference type="RefSeq" id="WP_120315994.1">
    <property type="nucleotide sequence ID" value="NZ_BONH01000001.1"/>
</dbReference>
<dbReference type="AlphaFoldDB" id="A0A8J3KE39"/>
<evidence type="ECO:0000256" key="4">
    <source>
        <dbReference type="PROSITE-ProRule" id="PRU00335"/>
    </source>
</evidence>
<keyword evidence="2 4" id="KW-0238">DNA-binding</keyword>
<evidence type="ECO:0000313" key="7">
    <source>
        <dbReference type="Proteomes" id="UP000659904"/>
    </source>
</evidence>
<organism evidence="6 7">
    <name type="scientific">Catellatospora citrea</name>
    <dbReference type="NCBI Taxonomy" id="53366"/>
    <lineage>
        <taxon>Bacteria</taxon>
        <taxon>Bacillati</taxon>
        <taxon>Actinomycetota</taxon>
        <taxon>Actinomycetes</taxon>
        <taxon>Micromonosporales</taxon>
        <taxon>Micromonosporaceae</taxon>
        <taxon>Catellatospora</taxon>
    </lineage>
</organism>
<dbReference type="InterPro" id="IPR036271">
    <property type="entry name" value="Tet_transcr_reg_TetR-rel_C_sf"/>
</dbReference>
<dbReference type="Gene3D" id="1.10.357.10">
    <property type="entry name" value="Tetracycline Repressor, domain 2"/>
    <property type="match status" value="1"/>
</dbReference>
<reference evidence="6 7" key="1">
    <citation type="submission" date="2021-01" db="EMBL/GenBank/DDBJ databases">
        <title>Whole genome shotgun sequence of Catellatospora citrea NBRC 14495.</title>
        <authorList>
            <person name="Komaki H."/>
            <person name="Tamura T."/>
        </authorList>
    </citation>
    <scope>NUCLEOTIDE SEQUENCE [LARGE SCALE GENOMIC DNA]</scope>
    <source>
        <strain evidence="6 7">NBRC 14495</strain>
    </source>
</reference>
<sequence>MAVGRPREFDLDRVLGSALDVFWAKGYEGTTMADLSTATGLKPGSVYAAFGSKAGLFTQVLDRYEDSVFRYARDAIQQPTVRQVIRHWLEGVARATTGPDTPPGCLLVHGALAAGDGAASIRTELAGRRERGEQFLVARLERARAEGDLPAEVDPRAAAGYVFALSSGLAVEAAGGADRERLLRTVELTLHRLPWE</sequence>
<proteinExistence type="predicted"/>
<keyword evidence="3" id="KW-0804">Transcription</keyword>
<dbReference type="SUPFAM" id="SSF48498">
    <property type="entry name" value="Tetracyclin repressor-like, C-terminal domain"/>
    <property type="match status" value="1"/>
</dbReference>
<keyword evidence="1" id="KW-0805">Transcription regulation</keyword>
<feature type="DNA-binding region" description="H-T-H motif" evidence="4">
    <location>
        <begin position="31"/>
        <end position="50"/>
    </location>
</feature>
<dbReference type="Proteomes" id="UP000659904">
    <property type="component" value="Unassembled WGS sequence"/>
</dbReference>
<gene>
    <name evidence="6" type="ORF">Cci01nite_02120</name>
</gene>
<dbReference type="InterPro" id="IPR001647">
    <property type="entry name" value="HTH_TetR"/>
</dbReference>
<evidence type="ECO:0000256" key="2">
    <source>
        <dbReference type="ARBA" id="ARBA00023125"/>
    </source>
</evidence>
<dbReference type="InterPro" id="IPR009057">
    <property type="entry name" value="Homeodomain-like_sf"/>
</dbReference>
<dbReference type="Pfam" id="PF00440">
    <property type="entry name" value="TetR_N"/>
    <property type="match status" value="1"/>
</dbReference>
<keyword evidence="7" id="KW-1185">Reference proteome</keyword>
<evidence type="ECO:0000256" key="1">
    <source>
        <dbReference type="ARBA" id="ARBA00023015"/>
    </source>
</evidence>
<name>A0A8J3KE39_9ACTN</name>
<dbReference type="PANTHER" id="PTHR47506">
    <property type="entry name" value="TRANSCRIPTIONAL REGULATORY PROTEIN"/>
    <property type="match status" value="1"/>
</dbReference>
<dbReference type="PANTHER" id="PTHR47506:SF1">
    <property type="entry name" value="HTH-TYPE TRANSCRIPTIONAL REGULATOR YJDC"/>
    <property type="match status" value="1"/>
</dbReference>
<evidence type="ECO:0000256" key="3">
    <source>
        <dbReference type="ARBA" id="ARBA00023163"/>
    </source>
</evidence>
<dbReference type="Pfam" id="PF16925">
    <property type="entry name" value="TetR_C_13"/>
    <property type="match status" value="1"/>
</dbReference>
<dbReference type="PROSITE" id="PS50977">
    <property type="entry name" value="HTH_TETR_2"/>
    <property type="match status" value="1"/>
</dbReference>
<feature type="domain" description="HTH tetR-type" evidence="5">
    <location>
        <begin position="8"/>
        <end position="68"/>
    </location>
</feature>
<dbReference type="InterPro" id="IPR011075">
    <property type="entry name" value="TetR_C"/>
</dbReference>
<dbReference type="SUPFAM" id="SSF46689">
    <property type="entry name" value="Homeodomain-like"/>
    <property type="match status" value="1"/>
</dbReference>
<protein>
    <submittedName>
        <fullName evidence="6">TetR family transcriptional regulator</fullName>
    </submittedName>
</protein>
<evidence type="ECO:0000313" key="6">
    <source>
        <dbReference type="EMBL" id="GIF95118.1"/>
    </source>
</evidence>
<comment type="caution">
    <text evidence="6">The sequence shown here is derived from an EMBL/GenBank/DDBJ whole genome shotgun (WGS) entry which is preliminary data.</text>
</comment>